<name>A0ABV3QH44_9GAMM</name>
<dbReference type="EMBL" id="JBFOHK010000004">
    <property type="protein sequence ID" value="MEW9573168.1"/>
    <property type="molecule type" value="Genomic_DNA"/>
</dbReference>
<dbReference type="Pfam" id="PF20247">
    <property type="entry name" value="DUF6602"/>
    <property type="match status" value="1"/>
</dbReference>
<reference evidence="2 3" key="1">
    <citation type="submission" date="2024-06" db="EMBL/GenBank/DDBJ databases">
        <authorList>
            <person name="Woo H."/>
        </authorList>
    </citation>
    <scope>NUCLEOTIDE SEQUENCE [LARGE SCALE GENOMIC DNA]</scope>
    <source>
        <strain evidence="2 3">Si-c</strain>
    </source>
</reference>
<evidence type="ECO:0000313" key="2">
    <source>
        <dbReference type="EMBL" id="MEW9573168.1"/>
    </source>
</evidence>
<keyword evidence="3" id="KW-1185">Reference proteome</keyword>
<evidence type="ECO:0000313" key="3">
    <source>
        <dbReference type="Proteomes" id="UP001556220"/>
    </source>
</evidence>
<evidence type="ECO:0000259" key="1">
    <source>
        <dbReference type="Pfam" id="PF20247"/>
    </source>
</evidence>
<dbReference type="RefSeq" id="WP_367855221.1">
    <property type="nucleotide sequence ID" value="NZ_JBFOHK010000004.1"/>
</dbReference>
<feature type="domain" description="DUF6602" evidence="1">
    <location>
        <begin position="35"/>
        <end position="136"/>
    </location>
</feature>
<comment type="caution">
    <text evidence="2">The sequence shown here is derived from an EMBL/GenBank/DDBJ whole genome shotgun (WGS) entry which is preliminary data.</text>
</comment>
<dbReference type="CDD" id="cd21173">
    <property type="entry name" value="NucC-like"/>
    <property type="match status" value="1"/>
</dbReference>
<gene>
    <name evidence="2" type="ORF">ABQJ54_15530</name>
</gene>
<sequence>MVNQVFEALLEEKINSFVRQYNENSRSLFFDGSTKRLRHAGEFGTFREAIVRDFLRFFIPGRIDISNGFVITSKGGVSTQCDIIAFDAKSTPLIESGERQRFFPVETVCGLGEVKSVMSRVDFIDAINKLAKIKMLREEIQSATIIRRERDGYFDPLNYAYDQIPSFLICEKLDFNIDNLVNEVGGMYSSDIAIRHRHNLILSLKDGIFLYLDDNNKSMMFPEITGRIQQDGSISQKCVLKNRFVKPDKSLFCHVHLFCTYMFLMTSSVTVLYPDMACYLSLNGGLIIDQS</sequence>
<accession>A0ABV3QH44</accession>
<protein>
    <submittedName>
        <fullName evidence="2">DUF6602 domain-containing protein</fullName>
    </submittedName>
</protein>
<proteinExistence type="predicted"/>
<organism evidence="2 3">
    <name type="scientific">Rhodanobacter lycopersici</name>
    <dbReference type="NCBI Taxonomy" id="3162487"/>
    <lineage>
        <taxon>Bacteria</taxon>
        <taxon>Pseudomonadati</taxon>
        <taxon>Pseudomonadota</taxon>
        <taxon>Gammaproteobacteria</taxon>
        <taxon>Lysobacterales</taxon>
        <taxon>Rhodanobacteraceae</taxon>
        <taxon>Rhodanobacter</taxon>
    </lineage>
</organism>
<dbReference type="InterPro" id="IPR046537">
    <property type="entry name" value="DUF6602"/>
</dbReference>
<dbReference type="Proteomes" id="UP001556220">
    <property type="component" value="Unassembled WGS sequence"/>
</dbReference>